<reference evidence="1" key="1">
    <citation type="submission" date="2021-06" db="EMBL/GenBank/DDBJ databases">
        <authorList>
            <person name="Kallberg Y."/>
            <person name="Tangrot J."/>
            <person name="Rosling A."/>
        </authorList>
    </citation>
    <scope>NUCLEOTIDE SEQUENCE</scope>
    <source>
        <strain evidence="1">FL966</strain>
    </source>
</reference>
<dbReference type="Proteomes" id="UP000789759">
    <property type="component" value="Unassembled WGS sequence"/>
</dbReference>
<organism evidence="1 2">
    <name type="scientific">Cetraspora pellucida</name>
    <dbReference type="NCBI Taxonomy" id="1433469"/>
    <lineage>
        <taxon>Eukaryota</taxon>
        <taxon>Fungi</taxon>
        <taxon>Fungi incertae sedis</taxon>
        <taxon>Mucoromycota</taxon>
        <taxon>Glomeromycotina</taxon>
        <taxon>Glomeromycetes</taxon>
        <taxon>Diversisporales</taxon>
        <taxon>Gigasporaceae</taxon>
        <taxon>Cetraspora</taxon>
    </lineage>
</organism>
<protein>
    <submittedName>
        <fullName evidence="1">379_t:CDS:1</fullName>
    </submittedName>
</protein>
<comment type="caution">
    <text evidence="1">The sequence shown here is derived from an EMBL/GenBank/DDBJ whole genome shotgun (WGS) entry which is preliminary data.</text>
</comment>
<accession>A0A9N9N8S9</accession>
<name>A0A9N9N8S9_9GLOM</name>
<proteinExistence type="predicted"/>
<evidence type="ECO:0000313" key="2">
    <source>
        <dbReference type="Proteomes" id="UP000789759"/>
    </source>
</evidence>
<dbReference type="OrthoDB" id="2443262at2759"/>
<keyword evidence="2" id="KW-1185">Reference proteome</keyword>
<evidence type="ECO:0000313" key="1">
    <source>
        <dbReference type="EMBL" id="CAG8714514.1"/>
    </source>
</evidence>
<dbReference type="EMBL" id="CAJVQA010012202">
    <property type="protein sequence ID" value="CAG8714514.1"/>
    <property type="molecule type" value="Genomic_DNA"/>
</dbReference>
<gene>
    <name evidence="1" type="ORF">CPELLU_LOCUS12512</name>
</gene>
<dbReference type="AlphaFoldDB" id="A0A9N9N8S9"/>
<sequence>MIPFHYCRYRVYVLTIFPNYKRKVADENMTTVDIMSPSSIVDQFVFNPGYQQFFAIKSNFEQLRISQTNFKTPRFLRVDDNLFSSSNSDEITCPHCFTPQSVFCVVEDINEHSKKFYICMSHGDDGCGWQGEEKPIEDDTKKRIKEKYGFIPLRLN</sequence>